<keyword evidence="2" id="KW-1185">Reference proteome</keyword>
<sequence length="88" mass="9973">MNKVETVIRSADQGCQANDVCLTVKRKQVLAGPVKSDKALSAYDLVDFYKEESDAIIPVMLVYRILEFLEKQHLVHKLKLESKYVACS</sequence>
<dbReference type="EMBL" id="JAPMOU010000004">
    <property type="protein sequence ID" value="MDE1461310.1"/>
    <property type="molecule type" value="Genomic_DNA"/>
</dbReference>
<dbReference type="Proteomes" id="UP001528823">
    <property type="component" value="Unassembled WGS sequence"/>
</dbReference>
<dbReference type="InterPro" id="IPR036390">
    <property type="entry name" value="WH_DNA-bd_sf"/>
</dbReference>
<comment type="caution">
    <text evidence="1">The sequence shown here is derived from an EMBL/GenBank/DDBJ whole genome shotgun (WGS) entry which is preliminary data.</text>
</comment>
<organism evidence="1 2">
    <name type="scientific">Spartinivicinus poritis</name>
    <dbReference type="NCBI Taxonomy" id="2994640"/>
    <lineage>
        <taxon>Bacteria</taxon>
        <taxon>Pseudomonadati</taxon>
        <taxon>Pseudomonadota</taxon>
        <taxon>Gammaproteobacteria</taxon>
        <taxon>Oceanospirillales</taxon>
        <taxon>Zooshikellaceae</taxon>
        <taxon>Spartinivicinus</taxon>
    </lineage>
</organism>
<dbReference type="InterPro" id="IPR002481">
    <property type="entry name" value="FUR"/>
</dbReference>
<dbReference type="Gene3D" id="1.10.10.10">
    <property type="entry name" value="Winged helix-like DNA-binding domain superfamily/Winged helix DNA-binding domain"/>
    <property type="match status" value="1"/>
</dbReference>
<dbReference type="InterPro" id="IPR036388">
    <property type="entry name" value="WH-like_DNA-bd_sf"/>
</dbReference>
<proteinExistence type="predicted"/>
<protein>
    <submittedName>
        <fullName evidence="1">Uncharacterized protein</fullName>
    </submittedName>
</protein>
<gene>
    <name evidence="1" type="ORF">ORQ98_04955</name>
</gene>
<reference evidence="1 2" key="1">
    <citation type="submission" date="2022-11" db="EMBL/GenBank/DDBJ databases">
        <title>Spartinivicinus poritis sp. nov., isolated from scleractinian coral Porites lutea.</title>
        <authorList>
            <person name="Zhang G."/>
            <person name="Cai L."/>
            <person name="Wei Q."/>
        </authorList>
    </citation>
    <scope>NUCLEOTIDE SEQUENCE [LARGE SCALE GENOMIC DNA]</scope>
    <source>
        <strain evidence="1 2">A2-2</strain>
    </source>
</reference>
<name>A0ABT5U511_9GAMM</name>
<dbReference type="RefSeq" id="WP_274687674.1">
    <property type="nucleotide sequence ID" value="NZ_JAPMOU010000004.1"/>
</dbReference>
<dbReference type="Pfam" id="PF01475">
    <property type="entry name" value="FUR"/>
    <property type="match status" value="1"/>
</dbReference>
<evidence type="ECO:0000313" key="2">
    <source>
        <dbReference type="Proteomes" id="UP001528823"/>
    </source>
</evidence>
<accession>A0ABT5U511</accession>
<evidence type="ECO:0000313" key="1">
    <source>
        <dbReference type="EMBL" id="MDE1461310.1"/>
    </source>
</evidence>
<dbReference type="SUPFAM" id="SSF46785">
    <property type="entry name" value="Winged helix' DNA-binding domain"/>
    <property type="match status" value="1"/>
</dbReference>